<keyword evidence="2" id="KW-0677">Repeat</keyword>
<dbReference type="InterPro" id="IPR003593">
    <property type="entry name" value="AAA+_ATPase"/>
</dbReference>
<dbReference type="PROSITE" id="PS50893">
    <property type="entry name" value="ABC_TRANSPORTER_2"/>
    <property type="match status" value="2"/>
</dbReference>
<comment type="caution">
    <text evidence="7">The sequence shown here is derived from an EMBL/GenBank/DDBJ whole genome shotgun (WGS) entry which is preliminary data.</text>
</comment>
<dbReference type="InterPro" id="IPR050107">
    <property type="entry name" value="ABC_carbohydrate_import_ATPase"/>
</dbReference>
<keyword evidence="1" id="KW-0813">Transport</keyword>
<dbReference type="GO" id="GO:0005524">
    <property type="term" value="F:ATP binding"/>
    <property type="evidence" value="ECO:0007669"/>
    <property type="project" value="UniProtKB-KW"/>
</dbReference>
<evidence type="ECO:0000259" key="6">
    <source>
        <dbReference type="PROSITE" id="PS50893"/>
    </source>
</evidence>
<protein>
    <submittedName>
        <fullName evidence="7">ABC transporter ATP-binding protein</fullName>
    </submittedName>
</protein>
<feature type="domain" description="ABC transporter" evidence="6">
    <location>
        <begin position="35"/>
        <end position="270"/>
    </location>
</feature>
<evidence type="ECO:0000256" key="3">
    <source>
        <dbReference type="ARBA" id="ARBA00022741"/>
    </source>
</evidence>
<keyword evidence="3" id="KW-0547">Nucleotide-binding</keyword>
<dbReference type="Gene3D" id="3.40.50.300">
    <property type="entry name" value="P-loop containing nucleotide triphosphate hydrolases"/>
    <property type="match status" value="2"/>
</dbReference>
<accession>A0ABQ4DP19</accession>
<evidence type="ECO:0000256" key="5">
    <source>
        <dbReference type="SAM" id="MobiDB-lite"/>
    </source>
</evidence>
<proteinExistence type="predicted"/>
<name>A0ABQ4DP19_9CELL</name>
<dbReference type="CDD" id="cd03215">
    <property type="entry name" value="ABC_Carb_Monos_II"/>
    <property type="match status" value="1"/>
</dbReference>
<evidence type="ECO:0000256" key="2">
    <source>
        <dbReference type="ARBA" id="ARBA00022737"/>
    </source>
</evidence>
<dbReference type="SMART" id="SM00382">
    <property type="entry name" value="AAA"/>
    <property type="match status" value="2"/>
</dbReference>
<keyword evidence="8" id="KW-1185">Reference proteome</keyword>
<dbReference type="PANTHER" id="PTHR43790">
    <property type="entry name" value="CARBOHYDRATE TRANSPORT ATP-BINDING PROTEIN MG119-RELATED"/>
    <property type="match status" value="1"/>
</dbReference>
<dbReference type="PANTHER" id="PTHR43790:SF9">
    <property type="entry name" value="GALACTOFURANOSE TRANSPORTER ATP-BINDING PROTEIN YTFR"/>
    <property type="match status" value="1"/>
</dbReference>
<sequence length="541" mass="58214">MSAASPAPADPAPSGSTPTGSTPTGPAPTVTPPVVQMTGISIAFPGVKALDDVGFRLFPGEVHALMGENGAGKSTLIKALTGVYAIDSGRIEVDGTDLRFDGPSQAQAAGISTVYQEVNLCANLTVAENVMLGHEVRRGPFIDWRATRRRAAEFLARLNLDVDPRSMLSSHTIAVQQLCAIARALVVDAKVLILDEPTSSLDNAEVAELFRVVRRLKDDGVAILFVSHFLDQIYEISDRVTVLRNGRFVGEHRIEDLPRRELIAAMIGRSGDALAGIEEKARSTITIHSERETPFLTAVGLGKNGSIQPFDVNLYAGEILGVAGLLGSGRTEMARLLSGADRPDTGDVHVQSSLTRLTSPLAALAHGIAYSTEDRKKEGIVGDLTVRENIALAMQARRGTWRRIPRRQLDDVVARYITALQINPPNPNALIRNLSGGNQQKVLLARWLATAPRLLILDEPTRGIDVGAKAEIQKLVTELAQDGMSVVFISSELEEVLRLSQRLVVMRDRRKVDDLVNADDVTTSTILETIAATVPQSGAHA</sequence>
<keyword evidence="4 7" id="KW-0067">ATP-binding</keyword>
<dbReference type="InterPro" id="IPR017871">
    <property type="entry name" value="ABC_transporter-like_CS"/>
</dbReference>
<dbReference type="InterPro" id="IPR003439">
    <property type="entry name" value="ABC_transporter-like_ATP-bd"/>
</dbReference>
<dbReference type="Pfam" id="PF00005">
    <property type="entry name" value="ABC_tran"/>
    <property type="match status" value="2"/>
</dbReference>
<reference evidence="7 8" key="1">
    <citation type="submission" date="2021-01" db="EMBL/GenBank/DDBJ databases">
        <title>Whole genome shotgun sequence of Cellulomonas phragmiteti NBRC 110785.</title>
        <authorList>
            <person name="Komaki H."/>
            <person name="Tamura T."/>
        </authorList>
    </citation>
    <scope>NUCLEOTIDE SEQUENCE [LARGE SCALE GENOMIC DNA]</scope>
    <source>
        <strain evidence="7 8">NBRC 110785</strain>
    </source>
</reference>
<dbReference type="Proteomes" id="UP000614741">
    <property type="component" value="Unassembled WGS sequence"/>
</dbReference>
<dbReference type="InterPro" id="IPR027417">
    <property type="entry name" value="P-loop_NTPase"/>
</dbReference>
<evidence type="ECO:0000256" key="1">
    <source>
        <dbReference type="ARBA" id="ARBA00022448"/>
    </source>
</evidence>
<organism evidence="7 8">
    <name type="scientific">Cellulomonas phragmiteti</name>
    <dbReference type="NCBI Taxonomy" id="478780"/>
    <lineage>
        <taxon>Bacteria</taxon>
        <taxon>Bacillati</taxon>
        <taxon>Actinomycetota</taxon>
        <taxon>Actinomycetes</taxon>
        <taxon>Micrococcales</taxon>
        <taxon>Cellulomonadaceae</taxon>
        <taxon>Cellulomonas</taxon>
    </lineage>
</organism>
<dbReference type="RefSeq" id="WP_203675386.1">
    <property type="nucleotide sequence ID" value="NZ_BONP01000019.1"/>
</dbReference>
<dbReference type="EMBL" id="BONP01000019">
    <property type="protein sequence ID" value="GIG41102.1"/>
    <property type="molecule type" value="Genomic_DNA"/>
</dbReference>
<feature type="compositionally biased region" description="Low complexity" evidence="5">
    <location>
        <begin position="1"/>
        <end position="24"/>
    </location>
</feature>
<dbReference type="CDD" id="cd03216">
    <property type="entry name" value="ABC_Carb_Monos_I"/>
    <property type="match status" value="1"/>
</dbReference>
<evidence type="ECO:0000313" key="7">
    <source>
        <dbReference type="EMBL" id="GIG41102.1"/>
    </source>
</evidence>
<evidence type="ECO:0000313" key="8">
    <source>
        <dbReference type="Proteomes" id="UP000614741"/>
    </source>
</evidence>
<feature type="domain" description="ABC transporter" evidence="6">
    <location>
        <begin position="287"/>
        <end position="533"/>
    </location>
</feature>
<dbReference type="PROSITE" id="PS00211">
    <property type="entry name" value="ABC_TRANSPORTER_1"/>
    <property type="match status" value="1"/>
</dbReference>
<evidence type="ECO:0000256" key="4">
    <source>
        <dbReference type="ARBA" id="ARBA00022840"/>
    </source>
</evidence>
<gene>
    <name evidence="7" type="ORF">Cph01nite_28640</name>
</gene>
<dbReference type="SUPFAM" id="SSF52540">
    <property type="entry name" value="P-loop containing nucleoside triphosphate hydrolases"/>
    <property type="match status" value="2"/>
</dbReference>
<feature type="region of interest" description="Disordered" evidence="5">
    <location>
        <begin position="1"/>
        <end position="32"/>
    </location>
</feature>